<keyword evidence="2" id="KW-0597">Phosphoprotein</keyword>
<keyword evidence="3" id="KW-0539">Nucleus</keyword>
<accession>A0A5K1GRU0</accession>
<evidence type="ECO:0000313" key="6">
    <source>
        <dbReference type="EMBL" id="VVW77126.1"/>
    </source>
</evidence>
<evidence type="ECO:0000259" key="5">
    <source>
        <dbReference type="Pfam" id="PF05678"/>
    </source>
</evidence>
<dbReference type="PANTHER" id="PTHR33402">
    <property type="entry name" value="VQ MOTIF-CONTAINING PROTEIN 11-LIKE"/>
    <property type="match status" value="1"/>
</dbReference>
<name>A0A5K1GRU0_9MAGN</name>
<dbReference type="GO" id="GO:0005634">
    <property type="term" value="C:nucleus"/>
    <property type="evidence" value="ECO:0007669"/>
    <property type="project" value="UniProtKB-SubCell"/>
</dbReference>
<feature type="compositionally biased region" description="Low complexity" evidence="4">
    <location>
        <begin position="199"/>
        <end position="224"/>
    </location>
</feature>
<evidence type="ECO:0000256" key="3">
    <source>
        <dbReference type="ARBA" id="ARBA00023242"/>
    </source>
</evidence>
<feature type="compositionally biased region" description="Low complexity" evidence="4">
    <location>
        <begin position="153"/>
        <end position="162"/>
    </location>
</feature>
<protein>
    <recommendedName>
        <fullName evidence="5">VQ domain-containing protein</fullName>
    </recommendedName>
</protein>
<dbReference type="EMBL" id="LR721787">
    <property type="protein sequence ID" value="VVW77126.1"/>
    <property type="molecule type" value="Genomic_DNA"/>
</dbReference>
<dbReference type="OrthoDB" id="1918952at2759"/>
<comment type="subcellular location">
    <subcellularLocation>
        <location evidence="1">Nucleus</location>
    </subcellularLocation>
</comment>
<sequence length="224" mass="23781">MERSTSTSTTTTNISITTASSPTTFVQADAHTFKELVQKLTGANDDSQEKLPVTVPARLANRVNNAAAAPGDVGPRRPAFKLHERRQGLRKLDIKLGIAALRPPHPSPRSQQLLLSPTTAFSDLSLSSPVTPLDPFENGLYSPNSGCFRRIASPSSGSESSSPPGPNAAVSEEEKAIAEKGFYLHPSPLNTPRGAEPELLPLFPLQSPRQSSSSSSFLASSVPN</sequence>
<evidence type="ECO:0000256" key="2">
    <source>
        <dbReference type="ARBA" id="ARBA00022553"/>
    </source>
</evidence>
<evidence type="ECO:0000256" key="1">
    <source>
        <dbReference type="ARBA" id="ARBA00004123"/>
    </source>
</evidence>
<feature type="region of interest" description="Disordered" evidence="4">
    <location>
        <begin position="151"/>
        <end position="224"/>
    </location>
</feature>
<gene>
    <name evidence="6" type="ORF">NYM_LOCUS27261</name>
</gene>
<evidence type="ECO:0000256" key="4">
    <source>
        <dbReference type="SAM" id="MobiDB-lite"/>
    </source>
</evidence>
<dbReference type="PANTHER" id="PTHR33402:SF19">
    <property type="entry name" value="VQ MOTIF-CONTAINING PROTEIN 11"/>
    <property type="match status" value="1"/>
</dbReference>
<organism evidence="6">
    <name type="scientific">Nymphaea colorata</name>
    <name type="common">pocket water lily</name>
    <dbReference type="NCBI Taxonomy" id="210225"/>
    <lineage>
        <taxon>Eukaryota</taxon>
        <taxon>Viridiplantae</taxon>
        <taxon>Streptophyta</taxon>
        <taxon>Embryophyta</taxon>
        <taxon>Tracheophyta</taxon>
        <taxon>Spermatophyta</taxon>
        <taxon>Magnoliopsida</taxon>
        <taxon>Nymphaeales</taxon>
        <taxon>Nymphaeaceae</taxon>
        <taxon>Nymphaea</taxon>
    </lineage>
</organism>
<feature type="domain" description="VQ" evidence="5">
    <location>
        <begin position="21"/>
        <end position="46"/>
    </location>
</feature>
<dbReference type="InterPro" id="IPR039611">
    <property type="entry name" value="VQ_4/11/13/19/31/33"/>
</dbReference>
<reference evidence="6" key="1">
    <citation type="submission" date="2019-09" db="EMBL/GenBank/DDBJ databases">
        <authorList>
            <person name="Zhang L."/>
        </authorList>
    </citation>
    <scope>NUCLEOTIDE SEQUENCE</scope>
</reference>
<dbReference type="Gramene" id="NC9G0169740.1">
    <property type="protein sequence ID" value="NC9G0169740.1:cds"/>
    <property type="gene ID" value="NC9G0169740"/>
</dbReference>
<dbReference type="InterPro" id="IPR008889">
    <property type="entry name" value="VQ"/>
</dbReference>
<proteinExistence type="predicted"/>
<dbReference type="AlphaFoldDB" id="A0A5K1GRU0"/>
<feature type="region of interest" description="Disordered" evidence="4">
    <location>
        <begin position="1"/>
        <end position="20"/>
    </location>
</feature>
<dbReference type="Pfam" id="PF05678">
    <property type="entry name" value="VQ"/>
    <property type="match status" value="1"/>
</dbReference>
<dbReference type="OMA" id="ERRQCPT"/>